<keyword evidence="3" id="KW-1185">Reference proteome</keyword>
<keyword evidence="1" id="KW-0472">Membrane</keyword>
<comment type="caution">
    <text evidence="2">The sequence shown here is derived from an EMBL/GenBank/DDBJ whole genome shotgun (WGS) entry which is preliminary data.</text>
</comment>
<sequence>MRKIYIVIVFFIGLFLTGLIYFVITIDKSFQQQEKVMIKIKHTPKATSFQYYIQEDTLSV</sequence>
<proteinExistence type="predicted"/>
<evidence type="ECO:0000313" key="2">
    <source>
        <dbReference type="EMBL" id="GLB48179.1"/>
    </source>
</evidence>
<dbReference type="RefSeq" id="WP_281763832.1">
    <property type="nucleotide sequence ID" value="NZ_BRVO01000001.1"/>
</dbReference>
<reference evidence="2" key="1">
    <citation type="submission" date="2022-07" db="EMBL/GenBank/DDBJ databases">
        <title>Taxonomy of Novel Oxalotrophic and Methylotrophic Bacteria.</title>
        <authorList>
            <person name="Sahin N."/>
            <person name="Tani A."/>
        </authorList>
    </citation>
    <scope>NUCLEOTIDE SEQUENCE</scope>
    <source>
        <strain evidence="2">Y10</strain>
    </source>
</reference>
<feature type="transmembrane region" description="Helical" evidence="1">
    <location>
        <begin position="6"/>
        <end position="26"/>
    </location>
</feature>
<organism evidence="2 3">
    <name type="scientific">Neptunitalea lumnitzerae</name>
    <dbReference type="NCBI Taxonomy" id="2965509"/>
    <lineage>
        <taxon>Bacteria</taxon>
        <taxon>Pseudomonadati</taxon>
        <taxon>Bacteroidota</taxon>
        <taxon>Flavobacteriia</taxon>
        <taxon>Flavobacteriales</taxon>
        <taxon>Flavobacteriaceae</taxon>
        <taxon>Neptunitalea</taxon>
    </lineage>
</organism>
<evidence type="ECO:0000313" key="3">
    <source>
        <dbReference type="Proteomes" id="UP001143543"/>
    </source>
</evidence>
<name>A0ABQ5MFL5_9FLAO</name>
<gene>
    <name evidence="2" type="ORF">Y10_05470</name>
</gene>
<keyword evidence="1" id="KW-1133">Transmembrane helix</keyword>
<dbReference type="EMBL" id="BRVO01000001">
    <property type="protein sequence ID" value="GLB48179.1"/>
    <property type="molecule type" value="Genomic_DNA"/>
</dbReference>
<keyword evidence="1" id="KW-0812">Transmembrane</keyword>
<protein>
    <submittedName>
        <fullName evidence="2">Uncharacterized protein</fullName>
    </submittedName>
</protein>
<dbReference type="Proteomes" id="UP001143543">
    <property type="component" value="Unassembled WGS sequence"/>
</dbReference>
<evidence type="ECO:0000256" key="1">
    <source>
        <dbReference type="SAM" id="Phobius"/>
    </source>
</evidence>
<accession>A0ABQ5MFL5</accession>